<dbReference type="Proteomes" id="UP001055804">
    <property type="component" value="Unassembled WGS sequence"/>
</dbReference>
<protein>
    <submittedName>
        <fullName evidence="1">Uncharacterized protein</fullName>
    </submittedName>
</protein>
<name>A0A9J6PH68_9PROT</name>
<keyword evidence="2" id="KW-1185">Reference proteome</keyword>
<organism evidence="1 2">
    <name type="scientific">Futiania mangrovi</name>
    <dbReference type="NCBI Taxonomy" id="2959716"/>
    <lineage>
        <taxon>Bacteria</taxon>
        <taxon>Pseudomonadati</taxon>
        <taxon>Pseudomonadota</taxon>
        <taxon>Alphaproteobacteria</taxon>
        <taxon>Futianiales</taxon>
        <taxon>Futianiaceae</taxon>
        <taxon>Futiania</taxon>
    </lineage>
</organism>
<comment type="caution">
    <text evidence="1">The sequence shown here is derived from an EMBL/GenBank/DDBJ whole genome shotgun (WGS) entry which is preliminary data.</text>
</comment>
<dbReference type="RefSeq" id="WP_269333087.1">
    <property type="nucleotide sequence ID" value="NZ_JAMZFT010000002.1"/>
</dbReference>
<sequence length="821" mass="87868">MQKVDLQLDANGCGEALYRLSCDGKDFHYFVISQDLPESQKLDRNFAASWDIMAVLCEGSWTPDREEYLRRQVPLQRAGRGDIDTLIYARGNRSGRLFNAVVDALAAGRQPDLRELARVGYIVRTTAFIGNGQLGTRPFSGYGADHPFGAPYHAQIMAGFLLREFSFDLVNEMAAARSAGAVQLAPEICRFLGLGNAAATGLVPFLVNHPRLVGEWVASDRAALADICAQPVTPAIVERTRALVGKAAAFLAETDRPDDGVFATDATLAAGLGVARSRLDEGGDRTLTLGELRERMADGLHPGVRALLDSIFLDVLPGVADRHARIRSIDERLAPDWRGTTGSLLSVVRDRYGWALAAADREGSGAAFWYRASGAPRDLRRGLIGRRPEAEFETAMDVVPRIQALHAALEKAQDKPLADFLADHPELRHIAARVHGLADLPFAELEVDLTAMALSPFPPVRLVLALFGLDQFEAAHPKSVRGTFLQGAPIELDLRQRVADEDDQGHRWPFPLMPQKLSAGARPVIARDAIRFDAEGKWRCPYGEDAEGRETLIITPIELERGFLGLMQSGGLDLGVAEEAAVLATEAVIWQPRLAGVLVDELSAADANLGEPLRLVQSEPNRPALLSGGCAALAAAPAVLDLACARAITGAGSGLAIAHVGVAGLAAGPALAAAAARRGFIALVATCDGSTCSLTLAEDRGTSVALTEPTPISGPDAALLFNGRFDLETIKGALRNQGRARVPAGLFLACVTSGEIADALRDAMPHEPADADVLLMSANRDGVAISRDVFLALERLSARLYVSPDVEVDLRDEIIDPLKMF</sequence>
<proteinExistence type="predicted"/>
<accession>A0A9J6PH68</accession>
<dbReference type="EMBL" id="JAMZFT010000002">
    <property type="protein sequence ID" value="MCP1337155.1"/>
    <property type="molecule type" value="Genomic_DNA"/>
</dbReference>
<evidence type="ECO:0000313" key="2">
    <source>
        <dbReference type="Proteomes" id="UP001055804"/>
    </source>
</evidence>
<reference evidence="1" key="1">
    <citation type="submission" date="2022-06" db="EMBL/GenBank/DDBJ databases">
        <title>Isolation and Genomics of Futiania mangrovii gen. nov., sp. nov., a Rare and Metabolically-versatile member in the Class Alphaproteobacteria.</title>
        <authorList>
            <person name="Liu L."/>
            <person name="Huang W.-C."/>
            <person name="Pan J."/>
            <person name="Li J."/>
            <person name="Huang Y."/>
            <person name="Du H."/>
            <person name="Liu Y."/>
            <person name="Li M."/>
        </authorList>
    </citation>
    <scope>NUCLEOTIDE SEQUENCE</scope>
    <source>
        <strain evidence="1">FT118</strain>
    </source>
</reference>
<dbReference type="AlphaFoldDB" id="A0A9J6PH68"/>
<gene>
    <name evidence="1" type="ORF">NJQ99_12085</name>
</gene>
<evidence type="ECO:0000313" key="1">
    <source>
        <dbReference type="EMBL" id="MCP1337155.1"/>
    </source>
</evidence>